<dbReference type="PANTHER" id="PTHR36573">
    <property type="entry name" value="INTERMEMBRANE PHOSPHOLIPID TRANSPORT SYSTEM BINDING PROTEIN MLAC"/>
    <property type="match status" value="1"/>
</dbReference>
<accession>A0A0B8PCG4</accession>
<gene>
    <name evidence="2" type="ORF">JCM19232_1200</name>
</gene>
<organism evidence="2 3">
    <name type="scientific">Vibrio ishigakensis</name>
    <dbReference type="NCBI Taxonomy" id="1481914"/>
    <lineage>
        <taxon>Bacteria</taxon>
        <taxon>Pseudomonadati</taxon>
        <taxon>Pseudomonadota</taxon>
        <taxon>Gammaproteobacteria</taxon>
        <taxon>Vibrionales</taxon>
        <taxon>Vibrionaceae</taxon>
        <taxon>Vibrio</taxon>
    </lineage>
</organism>
<evidence type="ECO:0000256" key="1">
    <source>
        <dbReference type="SAM" id="SignalP"/>
    </source>
</evidence>
<evidence type="ECO:0000313" key="2">
    <source>
        <dbReference type="EMBL" id="GAM64530.1"/>
    </source>
</evidence>
<dbReference type="NCBIfam" id="NF011697">
    <property type="entry name" value="PRK15117.1"/>
    <property type="match status" value="1"/>
</dbReference>
<protein>
    <recommendedName>
        <fullName evidence="4">ABC transporter</fullName>
    </recommendedName>
</protein>
<dbReference type="InterPro" id="IPR042245">
    <property type="entry name" value="Tgt2/MlaC_sf"/>
</dbReference>
<feature type="signal peptide" evidence="1">
    <location>
        <begin position="1"/>
        <end position="20"/>
    </location>
</feature>
<dbReference type="InterPro" id="IPR008869">
    <property type="entry name" value="MlaC/ttg2D"/>
</dbReference>
<reference evidence="2 3" key="1">
    <citation type="submission" date="2015-01" db="EMBL/GenBank/DDBJ databases">
        <title>Vibrio sp. C5 JCM 19232 whole genome shotgun sequence.</title>
        <authorList>
            <person name="Sawabe T."/>
            <person name="Meirelles P."/>
            <person name="Feng G."/>
            <person name="Sayaka M."/>
            <person name="Hattori M."/>
            <person name="Ohkuma M."/>
        </authorList>
    </citation>
    <scope>NUCLEOTIDE SEQUENCE [LARGE SCALE GENOMIC DNA]</scope>
    <source>
        <strain evidence="2 3">JCM19232</strain>
    </source>
</reference>
<keyword evidence="1" id="KW-0732">Signal</keyword>
<evidence type="ECO:0008006" key="4">
    <source>
        <dbReference type="Google" id="ProtNLM"/>
    </source>
</evidence>
<evidence type="ECO:0000313" key="3">
    <source>
        <dbReference type="Proteomes" id="UP000031670"/>
    </source>
</evidence>
<comment type="caution">
    <text evidence="2">The sequence shown here is derived from an EMBL/GenBank/DDBJ whole genome shotgun (WGS) entry which is preliminary data.</text>
</comment>
<sequence>MKWIASICAVVVMMFAPLSAAATVDKTKPYLMMELVGGNTFDRLKDEQQALREQPELLKTVVEEELMPYVNYRYAGLKVLGNHLKRADKAEVSEFLVAFRAYLVTSYAQVLTQYQDQKINYAREKAIPENQRIVSIPVEIVQKNKPPIKIEFKWRKDRKSGEWQAFDMVAEGVSLLSSKQSEWGGKIRSDGLPAVTEELAKLAQTPIRYETASGQ</sequence>
<dbReference type="Gene3D" id="3.10.450.710">
    <property type="entry name" value="Tgt2/MlaC"/>
    <property type="match status" value="1"/>
</dbReference>
<dbReference type="PANTHER" id="PTHR36573:SF1">
    <property type="entry name" value="INTERMEMBRANE PHOSPHOLIPID TRANSPORT SYSTEM BINDING PROTEIN MLAC"/>
    <property type="match status" value="1"/>
</dbReference>
<dbReference type="EMBL" id="BBSA01000013">
    <property type="protein sequence ID" value="GAM64530.1"/>
    <property type="molecule type" value="Genomic_DNA"/>
</dbReference>
<dbReference type="Proteomes" id="UP000031670">
    <property type="component" value="Unassembled WGS sequence"/>
</dbReference>
<dbReference type="AlphaFoldDB" id="A0A0B8PCG4"/>
<feature type="chain" id="PRO_5002123110" description="ABC transporter" evidence="1">
    <location>
        <begin position="21"/>
        <end position="215"/>
    </location>
</feature>
<reference evidence="2 3" key="2">
    <citation type="submission" date="2015-01" db="EMBL/GenBank/DDBJ databases">
        <authorList>
            <consortium name="NBRP consortium"/>
            <person name="Sawabe T."/>
            <person name="Meirelles P."/>
            <person name="Feng G."/>
            <person name="Sayaka M."/>
            <person name="Hattori M."/>
            <person name="Ohkuma M."/>
        </authorList>
    </citation>
    <scope>NUCLEOTIDE SEQUENCE [LARGE SCALE GENOMIC DNA]</scope>
    <source>
        <strain evidence="2 3">JCM19232</strain>
    </source>
</reference>
<proteinExistence type="predicted"/>
<dbReference type="Pfam" id="PF05494">
    <property type="entry name" value="MlaC"/>
    <property type="match status" value="1"/>
</dbReference>
<name>A0A0B8PCG4_9VIBR</name>
<dbReference type="PIRSF" id="PIRSF004649">
    <property type="entry name" value="MlaC"/>
    <property type="match status" value="1"/>
</dbReference>